<dbReference type="Proteomes" id="UP000010433">
    <property type="component" value="Unassembled WGS sequence"/>
</dbReference>
<name>L1N1H5_9BACT</name>
<dbReference type="InterPro" id="IPR013780">
    <property type="entry name" value="Glyco_hydro_b"/>
</dbReference>
<feature type="domain" description="Glycosyl-hydrolase 97 C-terminal oligomerisation" evidence="9">
    <location>
        <begin position="560"/>
        <end position="653"/>
    </location>
</feature>
<feature type="chain" id="PRO_5003954140" description="Glycoside hydrolase family 97 protein" evidence="6">
    <location>
        <begin position="20"/>
        <end position="656"/>
    </location>
</feature>
<evidence type="ECO:0000256" key="5">
    <source>
        <dbReference type="ARBA" id="ARBA00023295"/>
    </source>
</evidence>
<dbReference type="OrthoDB" id="1109141at2"/>
<evidence type="ECO:0000256" key="3">
    <source>
        <dbReference type="ARBA" id="ARBA00022801"/>
    </source>
</evidence>
<evidence type="ECO:0000313" key="10">
    <source>
        <dbReference type="EMBL" id="EKX97114.1"/>
    </source>
</evidence>
<keyword evidence="4" id="KW-0106">Calcium</keyword>
<dbReference type="Gene3D" id="3.20.20.70">
    <property type="entry name" value="Aldolase class I"/>
    <property type="match status" value="1"/>
</dbReference>
<dbReference type="Pfam" id="PF14508">
    <property type="entry name" value="GH97_N"/>
    <property type="match status" value="1"/>
</dbReference>
<dbReference type="PANTHER" id="PTHR35803:SF2">
    <property type="entry name" value="RETAINING ALPHA-GALACTOSIDASE"/>
    <property type="match status" value="1"/>
</dbReference>
<keyword evidence="5" id="KW-0326">Glycosidase</keyword>
<evidence type="ECO:0000256" key="2">
    <source>
        <dbReference type="ARBA" id="ARBA00011245"/>
    </source>
</evidence>
<dbReference type="Gene3D" id="2.60.40.1180">
    <property type="entry name" value="Golgi alpha-mannosidase II"/>
    <property type="match status" value="1"/>
</dbReference>
<feature type="domain" description="Glycosyl-hydrolase 97 catalytic" evidence="7">
    <location>
        <begin position="312"/>
        <end position="461"/>
    </location>
</feature>
<feature type="domain" description="Glycosyl-hydrolase 97 N-terminal" evidence="8">
    <location>
        <begin position="25"/>
        <end position="291"/>
    </location>
</feature>
<dbReference type="Pfam" id="PF10566">
    <property type="entry name" value="Glyco_hydro_97"/>
    <property type="match status" value="1"/>
</dbReference>
<evidence type="ECO:0000256" key="4">
    <source>
        <dbReference type="ARBA" id="ARBA00022837"/>
    </source>
</evidence>
<dbReference type="Pfam" id="PF14509">
    <property type="entry name" value="GH97_C"/>
    <property type="match status" value="1"/>
</dbReference>
<dbReference type="InterPro" id="IPR017853">
    <property type="entry name" value="GH"/>
</dbReference>
<dbReference type="GO" id="GO:0016798">
    <property type="term" value="F:hydrolase activity, acting on glycosyl bonds"/>
    <property type="evidence" value="ECO:0007669"/>
    <property type="project" value="UniProtKB-KW"/>
</dbReference>
<dbReference type="RefSeq" id="WP_009161140.1">
    <property type="nucleotide sequence ID" value="NZ_KB290960.1"/>
</dbReference>
<proteinExistence type="predicted"/>
<comment type="cofactor">
    <cofactor evidence="1">
        <name>Ca(2+)</name>
        <dbReference type="ChEBI" id="CHEBI:29108"/>
    </cofactor>
</comment>
<dbReference type="InterPro" id="IPR013785">
    <property type="entry name" value="Aldolase_TIM"/>
</dbReference>
<evidence type="ECO:0000259" key="8">
    <source>
        <dbReference type="Pfam" id="PF14508"/>
    </source>
</evidence>
<accession>L1N1H5</accession>
<evidence type="ECO:0000256" key="6">
    <source>
        <dbReference type="SAM" id="SignalP"/>
    </source>
</evidence>
<evidence type="ECO:0000259" key="9">
    <source>
        <dbReference type="Pfam" id="PF14509"/>
    </source>
</evidence>
<dbReference type="STRING" id="1127699.HMPREF9151_02282"/>
<evidence type="ECO:0000256" key="1">
    <source>
        <dbReference type="ARBA" id="ARBA00001913"/>
    </source>
</evidence>
<dbReference type="Gene3D" id="2.70.98.10">
    <property type="match status" value="1"/>
</dbReference>
<dbReference type="InterPro" id="IPR029486">
    <property type="entry name" value="GH97_N"/>
</dbReference>
<dbReference type="PANTHER" id="PTHR35803">
    <property type="entry name" value="GLUCAN 1,4-ALPHA-GLUCOSIDASE SUSB-RELATED"/>
    <property type="match status" value="1"/>
</dbReference>
<evidence type="ECO:0008006" key="12">
    <source>
        <dbReference type="Google" id="ProtNLM"/>
    </source>
</evidence>
<dbReference type="HOGENOM" id="CLU_011166_1_1_10"/>
<evidence type="ECO:0000259" key="7">
    <source>
        <dbReference type="Pfam" id="PF10566"/>
    </source>
</evidence>
<keyword evidence="11" id="KW-1185">Reference proteome</keyword>
<reference evidence="10 11" key="1">
    <citation type="submission" date="2012-05" db="EMBL/GenBank/DDBJ databases">
        <authorList>
            <person name="Weinstock G."/>
            <person name="Sodergren E."/>
            <person name="Lobos E.A."/>
            <person name="Fulton L."/>
            <person name="Fulton R."/>
            <person name="Courtney L."/>
            <person name="Fronick C."/>
            <person name="O'Laughlin M."/>
            <person name="Godfrey J."/>
            <person name="Wilson R.M."/>
            <person name="Miner T."/>
            <person name="Farmer C."/>
            <person name="Delehaunty K."/>
            <person name="Cordes M."/>
            <person name="Minx P."/>
            <person name="Tomlinson C."/>
            <person name="Chen J."/>
            <person name="Wollam A."/>
            <person name="Pepin K.H."/>
            <person name="Bhonagiri V."/>
            <person name="Zhang X."/>
            <person name="Suruliraj S."/>
            <person name="Warren W."/>
            <person name="Mitreva M."/>
            <person name="Mardis E.R."/>
            <person name="Wilson R.K."/>
        </authorList>
    </citation>
    <scope>NUCLEOTIDE SEQUENCE [LARGE SCALE GENOMIC DNA]</scope>
    <source>
        <strain evidence="10 11">F0055</strain>
    </source>
</reference>
<dbReference type="SUPFAM" id="SSF51445">
    <property type="entry name" value="(Trans)glycosidases"/>
    <property type="match status" value="1"/>
</dbReference>
<dbReference type="EMBL" id="AMEP01000144">
    <property type="protein sequence ID" value="EKX97114.1"/>
    <property type="molecule type" value="Genomic_DNA"/>
</dbReference>
<keyword evidence="3" id="KW-0378">Hydrolase</keyword>
<dbReference type="AlphaFoldDB" id="L1N1H5"/>
<dbReference type="GO" id="GO:0030246">
    <property type="term" value="F:carbohydrate binding"/>
    <property type="evidence" value="ECO:0007669"/>
    <property type="project" value="InterPro"/>
</dbReference>
<dbReference type="InterPro" id="IPR019563">
    <property type="entry name" value="GH97_catalytic"/>
</dbReference>
<keyword evidence="6" id="KW-0732">Signal</keyword>
<dbReference type="InterPro" id="IPR014718">
    <property type="entry name" value="GH-type_carb-bd"/>
</dbReference>
<gene>
    <name evidence="10" type="ORF">HMPREF9151_02282</name>
</gene>
<dbReference type="InterPro" id="IPR029483">
    <property type="entry name" value="GH97_C"/>
</dbReference>
<evidence type="ECO:0000313" key="11">
    <source>
        <dbReference type="Proteomes" id="UP000010433"/>
    </source>
</evidence>
<comment type="caution">
    <text evidence="10">The sequence shown here is derived from an EMBL/GenBank/DDBJ whole genome shotgun (WGS) entry which is preliminary data.</text>
</comment>
<dbReference type="PATRIC" id="fig|1127699.3.peg.2086"/>
<dbReference type="InterPro" id="IPR052720">
    <property type="entry name" value="Glycosyl_hydrolase_97"/>
</dbReference>
<feature type="signal peptide" evidence="6">
    <location>
        <begin position="1"/>
        <end position="19"/>
    </location>
</feature>
<comment type="subunit">
    <text evidence="2">Monomer.</text>
</comment>
<organism evidence="10 11">
    <name type="scientific">Hoylesella saccharolytica F0055</name>
    <dbReference type="NCBI Taxonomy" id="1127699"/>
    <lineage>
        <taxon>Bacteria</taxon>
        <taxon>Pseudomonadati</taxon>
        <taxon>Bacteroidota</taxon>
        <taxon>Bacteroidia</taxon>
        <taxon>Bacteroidales</taxon>
        <taxon>Prevotellaceae</taxon>
        <taxon>Hoylesella</taxon>
    </lineage>
</organism>
<protein>
    <recommendedName>
        <fullName evidence="12">Glycoside hydrolase family 97 protein</fullName>
    </recommendedName>
</protein>
<sequence length="656" mass="74305">MIKKSIFSLFAVLFSLSIAAVTHTISSPDGKLIVTIHDDNGQPTYTVSYAGKQMLTPSALGLRADIGDFTHSLTLKGTEETKIDRTYLMSRTKTSKVHFVANQLQLSYENKEKNTLTITFCVSNNDIAYRYTLHRPTKDNPKCAVIYGEGSSFNFPEKTTTFLSPQAIPMTGWERTKPSYEEEYTADAPLTAKSKYNVGYTFPCLFKIGTDGWVLVSETGVTSKYCGSRLSDYEIGKGYTIAFPQKGENNGMGSEYVGMALPGSTAWRTITVGSTLKPIVETTIPFDVVDPLYIPSISYQPGRYTWSWLIWQDHSVNYTDQVQFIDLAAEMGYEYCLVDGLWDKQIGWEKVKELAHYALEKGVKLLLWYNSNGWQNDAPQGPRNIMNNSIRRKQEMAWMKSIGVKGIKVDFFGGDKQETIKLYEDILSDANDYGLQVIFHGCTLPRGWERMYPNYVSSEAALASENVIFTEYHARREGFELTMHPFCRNTVGSFDWGGVILNRYLSRDNKSRHQRFTSDIFELATAIVLQTSINCIALQPNNLKELPDFELDFLRQIPTTWDEVRFLDGYPGRYIVLARRHGDNWYIAGLNGTDKEKQISLDLPMFAGKQVKYYTDTKKKKDELLPPSTLKTLNVGKDGKVRITMQPMGGVILTNN</sequence>